<feature type="transmembrane region" description="Helical" evidence="1">
    <location>
        <begin position="97"/>
        <end position="117"/>
    </location>
</feature>
<feature type="transmembrane region" description="Helical" evidence="1">
    <location>
        <begin position="129"/>
        <end position="153"/>
    </location>
</feature>
<dbReference type="GO" id="GO:0016020">
    <property type="term" value="C:membrane"/>
    <property type="evidence" value="ECO:0007669"/>
    <property type="project" value="InterPro"/>
</dbReference>
<sequence>MHKVEWFQNKQKLIGIHVLGWLLWFSVPYFKMLEFSNRARPLPPELQKFAASLPRLQTIPFEKILLAEFVQNILLMGVFYGHLYMLKKQLWRKTSSVKYVIAVLSFVILFMMGNHVARVRISGPDIHPPFYWLYAFFSGCFMLLVSGTWHLLIDRLQRQQLEREKEKERLQTELSFLRSQISPHFLFNVLNSMVSMARFQSANLEPALLKLSGMMRYMLYETNAAKVSLQQEINYLQHYLDLQTMRFADDMQIQFTVGHIPADAQIEPMLLIPFVENACKHGRLSNDTSHVTVNVFCADGCLHLNVVNTIGDSNEIKAIGASGIGLANVQRRLDLLYQHQHTLTIIPSPTHFHIHLKVDLL</sequence>
<dbReference type="Proteomes" id="UP000426027">
    <property type="component" value="Chromosome"/>
</dbReference>
<dbReference type="PANTHER" id="PTHR34220:SF7">
    <property type="entry name" value="SENSOR HISTIDINE KINASE YPDA"/>
    <property type="match status" value="1"/>
</dbReference>
<dbReference type="InterPro" id="IPR050640">
    <property type="entry name" value="Bact_2-comp_sensor_kinase"/>
</dbReference>
<keyword evidence="1" id="KW-0812">Transmembrane</keyword>
<dbReference type="InterPro" id="IPR036890">
    <property type="entry name" value="HATPase_C_sf"/>
</dbReference>
<evidence type="ECO:0000256" key="1">
    <source>
        <dbReference type="SAM" id="Phobius"/>
    </source>
</evidence>
<accession>A0A6I6G9H1</accession>
<keyword evidence="4" id="KW-1185">Reference proteome</keyword>
<feature type="domain" description="Signal transduction histidine kinase internal region" evidence="2">
    <location>
        <begin position="173"/>
        <end position="250"/>
    </location>
</feature>
<evidence type="ECO:0000313" key="4">
    <source>
        <dbReference type="Proteomes" id="UP000426027"/>
    </source>
</evidence>
<dbReference type="EMBL" id="CP046566">
    <property type="protein sequence ID" value="QGW29456.1"/>
    <property type="molecule type" value="Genomic_DNA"/>
</dbReference>
<dbReference type="Pfam" id="PF06580">
    <property type="entry name" value="His_kinase"/>
    <property type="match status" value="1"/>
</dbReference>
<name>A0A6I6G9H1_9BACT</name>
<organism evidence="3 4">
    <name type="scientific">Phnomibacter ginsenosidimutans</name>
    <dbReference type="NCBI Taxonomy" id="2676868"/>
    <lineage>
        <taxon>Bacteria</taxon>
        <taxon>Pseudomonadati</taxon>
        <taxon>Bacteroidota</taxon>
        <taxon>Chitinophagia</taxon>
        <taxon>Chitinophagales</taxon>
        <taxon>Chitinophagaceae</taxon>
        <taxon>Phnomibacter</taxon>
    </lineage>
</organism>
<dbReference type="Gene3D" id="3.30.565.10">
    <property type="entry name" value="Histidine kinase-like ATPase, C-terminal domain"/>
    <property type="match status" value="1"/>
</dbReference>
<evidence type="ECO:0000259" key="2">
    <source>
        <dbReference type="Pfam" id="PF06580"/>
    </source>
</evidence>
<dbReference type="GO" id="GO:0000155">
    <property type="term" value="F:phosphorelay sensor kinase activity"/>
    <property type="evidence" value="ECO:0007669"/>
    <property type="project" value="InterPro"/>
</dbReference>
<evidence type="ECO:0000313" key="3">
    <source>
        <dbReference type="EMBL" id="QGW29456.1"/>
    </source>
</evidence>
<dbReference type="SUPFAM" id="SSF55874">
    <property type="entry name" value="ATPase domain of HSP90 chaperone/DNA topoisomerase II/histidine kinase"/>
    <property type="match status" value="1"/>
</dbReference>
<feature type="transmembrane region" description="Helical" evidence="1">
    <location>
        <begin position="64"/>
        <end position="85"/>
    </location>
</feature>
<keyword evidence="1" id="KW-1133">Transmembrane helix</keyword>
<proteinExistence type="predicted"/>
<dbReference type="AlphaFoldDB" id="A0A6I6G9H1"/>
<dbReference type="PANTHER" id="PTHR34220">
    <property type="entry name" value="SENSOR HISTIDINE KINASE YPDA"/>
    <property type="match status" value="1"/>
</dbReference>
<dbReference type="InterPro" id="IPR010559">
    <property type="entry name" value="Sig_transdc_His_kin_internal"/>
</dbReference>
<reference evidence="3 4" key="1">
    <citation type="submission" date="2019-11" db="EMBL/GenBank/DDBJ databases">
        <authorList>
            <person name="Im W.T."/>
        </authorList>
    </citation>
    <scope>NUCLEOTIDE SEQUENCE [LARGE SCALE GENOMIC DNA]</scope>
    <source>
        <strain evidence="3 4">SB-02</strain>
    </source>
</reference>
<gene>
    <name evidence="3" type="ORF">GLV81_16290</name>
</gene>
<feature type="transmembrane region" description="Helical" evidence="1">
    <location>
        <begin position="12"/>
        <end position="30"/>
    </location>
</feature>
<protein>
    <recommendedName>
        <fullName evidence="2">Signal transduction histidine kinase internal region domain-containing protein</fullName>
    </recommendedName>
</protein>
<dbReference type="RefSeq" id="WP_157479808.1">
    <property type="nucleotide sequence ID" value="NZ_CP046566.1"/>
</dbReference>
<dbReference type="KEGG" id="fls:GLV81_16290"/>
<keyword evidence="1" id="KW-0472">Membrane</keyword>